<keyword evidence="1" id="KW-0732">Signal</keyword>
<keyword evidence="4" id="KW-1185">Reference proteome</keyword>
<name>A0AAV9PPM8_9PEZI</name>
<gene>
    <name evidence="3" type="ORF">LTR77_000897</name>
</gene>
<dbReference type="EMBL" id="JAVRRT010000001">
    <property type="protein sequence ID" value="KAK5175757.1"/>
    <property type="molecule type" value="Genomic_DNA"/>
</dbReference>
<accession>A0AAV9PPM8</accession>
<feature type="chain" id="PRO_5043373203" description="NTF2-like domain-containing protein" evidence="1">
    <location>
        <begin position="20"/>
        <end position="189"/>
    </location>
</feature>
<dbReference type="GeneID" id="89922246"/>
<evidence type="ECO:0000313" key="3">
    <source>
        <dbReference type="EMBL" id="KAK5175757.1"/>
    </source>
</evidence>
<proteinExistence type="predicted"/>
<feature type="domain" description="NTF2-like" evidence="2">
    <location>
        <begin position="30"/>
        <end position="175"/>
    </location>
</feature>
<evidence type="ECO:0000256" key="1">
    <source>
        <dbReference type="SAM" id="SignalP"/>
    </source>
</evidence>
<feature type="signal peptide" evidence="1">
    <location>
        <begin position="1"/>
        <end position="19"/>
    </location>
</feature>
<dbReference type="Proteomes" id="UP001337655">
    <property type="component" value="Unassembled WGS sequence"/>
</dbReference>
<comment type="caution">
    <text evidence="3">The sequence shown here is derived from an EMBL/GenBank/DDBJ whole genome shotgun (WGS) entry which is preliminary data.</text>
</comment>
<sequence>MTDLQGLLRLLMAVALVAGKTSLATRTESQCMSIEDAQQVASNWQNLQSTYNEFSLSLAEESIAVGFSSYASSTNTLVNGGCSRPIPLNDPTMTSRKSFFEGQGAQRMISMRLLNMWHTCSTVVVRWRADPGPDPVVGITILEATPAAGGHAFPWLIETADSEFSSAAWLTNLGIFTPECSRNSSRLAR</sequence>
<evidence type="ECO:0000259" key="2">
    <source>
        <dbReference type="Pfam" id="PF26534"/>
    </source>
</evidence>
<reference evidence="3 4" key="1">
    <citation type="submission" date="2023-08" db="EMBL/GenBank/DDBJ databases">
        <title>Black Yeasts Isolated from many extreme environments.</title>
        <authorList>
            <person name="Coleine C."/>
            <person name="Stajich J.E."/>
            <person name="Selbmann L."/>
        </authorList>
    </citation>
    <scope>NUCLEOTIDE SEQUENCE [LARGE SCALE GENOMIC DNA]</scope>
    <source>
        <strain evidence="3 4">CCFEE 5935</strain>
    </source>
</reference>
<evidence type="ECO:0000313" key="4">
    <source>
        <dbReference type="Proteomes" id="UP001337655"/>
    </source>
</evidence>
<dbReference type="Pfam" id="PF26534">
    <property type="entry name" value="NTF2_7"/>
    <property type="match status" value="1"/>
</dbReference>
<protein>
    <recommendedName>
        <fullName evidence="2">NTF2-like domain-containing protein</fullName>
    </recommendedName>
</protein>
<organism evidence="3 4">
    <name type="scientific">Saxophila tyrrhenica</name>
    <dbReference type="NCBI Taxonomy" id="1690608"/>
    <lineage>
        <taxon>Eukaryota</taxon>
        <taxon>Fungi</taxon>
        <taxon>Dikarya</taxon>
        <taxon>Ascomycota</taxon>
        <taxon>Pezizomycotina</taxon>
        <taxon>Dothideomycetes</taxon>
        <taxon>Dothideomycetidae</taxon>
        <taxon>Mycosphaerellales</taxon>
        <taxon>Extremaceae</taxon>
        <taxon>Saxophila</taxon>
    </lineage>
</organism>
<dbReference type="AlphaFoldDB" id="A0AAV9PPM8"/>
<dbReference type="RefSeq" id="XP_064664395.1">
    <property type="nucleotide sequence ID" value="XM_064798161.1"/>
</dbReference>
<dbReference type="InterPro" id="IPR058645">
    <property type="entry name" value="NTF2-like_dom_7"/>
</dbReference>